<proteinExistence type="inferred from homology"/>
<evidence type="ECO:0000256" key="7">
    <source>
        <dbReference type="SAM" id="Phobius"/>
    </source>
</evidence>
<organism evidence="8">
    <name type="scientific">Cyprideis torosa</name>
    <dbReference type="NCBI Taxonomy" id="163714"/>
    <lineage>
        <taxon>Eukaryota</taxon>
        <taxon>Metazoa</taxon>
        <taxon>Ecdysozoa</taxon>
        <taxon>Arthropoda</taxon>
        <taxon>Crustacea</taxon>
        <taxon>Oligostraca</taxon>
        <taxon>Ostracoda</taxon>
        <taxon>Podocopa</taxon>
        <taxon>Podocopida</taxon>
        <taxon>Cytherocopina</taxon>
        <taxon>Cytheroidea</taxon>
        <taxon>Cytherideidae</taxon>
        <taxon>Cyprideis</taxon>
    </lineage>
</organism>
<dbReference type="PANTHER" id="PTHR10809">
    <property type="entry name" value="VESICLE-ASSOCIATED MEMBRANE PROTEIN-ASSOCIATED PROTEIN"/>
    <property type="match status" value="1"/>
</dbReference>
<dbReference type="Gene3D" id="2.60.40.10">
    <property type="entry name" value="Immunoglobulins"/>
    <property type="match status" value="1"/>
</dbReference>
<sequence length="213" mass="23445">MSKLPQVLKIEPPAELVFEVMLMPFDYDPSEKNKHKFMVQSAILPEDNSTSLDDLFHSLGPDQLMDSKLRCVFVLREEAVESNANVAPAEPPSVLEQAQSTSGGVRETVTAKKFSETESASDSRDMYSAVEELRRLRSENINLRMENSYLKERMNDTVKKHASPSAAPAGTRGASGDLTFGAQASPLDVSPKVLAAAFVIVMLLSMFIGKYLM</sequence>
<dbReference type="Pfam" id="PF00635">
    <property type="entry name" value="Motile_Sperm"/>
    <property type="match status" value="1"/>
</dbReference>
<evidence type="ECO:0000256" key="3">
    <source>
        <dbReference type="ARBA" id="ARBA00022692"/>
    </source>
</evidence>
<keyword evidence="3 7" id="KW-0812">Transmembrane</keyword>
<dbReference type="AlphaFoldDB" id="A0A7R8WHN9"/>
<dbReference type="InterPro" id="IPR013783">
    <property type="entry name" value="Ig-like_fold"/>
</dbReference>
<keyword evidence="5 7" id="KW-0472">Membrane</keyword>
<dbReference type="OrthoDB" id="264603at2759"/>
<dbReference type="InterPro" id="IPR008962">
    <property type="entry name" value="PapD-like_sf"/>
</dbReference>
<dbReference type="PANTHER" id="PTHR10809:SF6">
    <property type="entry name" value="AT11025P-RELATED"/>
    <property type="match status" value="1"/>
</dbReference>
<reference evidence="8" key="1">
    <citation type="submission" date="2020-11" db="EMBL/GenBank/DDBJ databases">
        <authorList>
            <person name="Tran Van P."/>
        </authorList>
    </citation>
    <scope>NUCLEOTIDE SEQUENCE</scope>
</reference>
<gene>
    <name evidence="8" type="ORF">CTOB1V02_LOCUS6822</name>
</gene>
<name>A0A7R8WHN9_9CRUS</name>
<feature type="transmembrane region" description="Helical" evidence="7">
    <location>
        <begin position="193"/>
        <end position="212"/>
    </location>
</feature>
<dbReference type="SUPFAM" id="SSF49354">
    <property type="entry name" value="PapD-like"/>
    <property type="match status" value="1"/>
</dbReference>
<dbReference type="EMBL" id="OB661773">
    <property type="protein sequence ID" value="CAD7228944.1"/>
    <property type="molecule type" value="Genomic_DNA"/>
</dbReference>
<comment type="subcellular location">
    <subcellularLocation>
        <location evidence="1">Membrane</location>
        <topology evidence="1">Single-pass type IV membrane protein</topology>
    </subcellularLocation>
</comment>
<dbReference type="InterPro" id="IPR016763">
    <property type="entry name" value="VAP"/>
</dbReference>
<dbReference type="GO" id="GO:0061817">
    <property type="term" value="P:endoplasmic reticulum-plasma membrane tethering"/>
    <property type="evidence" value="ECO:0007669"/>
    <property type="project" value="TreeGrafter"/>
</dbReference>
<accession>A0A7R8WHN9</accession>
<dbReference type="GO" id="GO:0033149">
    <property type="term" value="F:FFAT motif binding"/>
    <property type="evidence" value="ECO:0007669"/>
    <property type="project" value="TreeGrafter"/>
</dbReference>
<dbReference type="PROSITE" id="PS50202">
    <property type="entry name" value="MSP"/>
    <property type="match status" value="1"/>
</dbReference>
<dbReference type="GO" id="GO:0090158">
    <property type="term" value="P:endoplasmic reticulum membrane organization"/>
    <property type="evidence" value="ECO:0007669"/>
    <property type="project" value="TreeGrafter"/>
</dbReference>
<evidence type="ECO:0000313" key="8">
    <source>
        <dbReference type="EMBL" id="CAD7228944.1"/>
    </source>
</evidence>
<keyword evidence="4 7" id="KW-1133">Transmembrane helix</keyword>
<dbReference type="InterPro" id="IPR000535">
    <property type="entry name" value="MSP_dom"/>
</dbReference>
<protein>
    <submittedName>
        <fullName evidence="8">Uncharacterized protein</fullName>
    </submittedName>
</protein>
<feature type="region of interest" description="Disordered" evidence="6">
    <location>
        <begin position="85"/>
        <end position="108"/>
    </location>
</feature>
<evidence type="ECO:0000256" key="2">
    <source>
        <dbReference type="ARBA" id="ARBA00008932"/>
    </source>
</evidence>
<comment type="similarity">
    <text evidence="2">Belongs to the VAMP-associated protein (VAP) (TC 9.B.17) family.</text>
</comment>
<evidence type="ECO:0000256" key="1">
    <source>
        <dbReference type="ARBA" id="ARBA00004211"/>
    </source>
</evidence>
<dbReference type="GO" id="GO:0005789">
    <property type="term" value="C:endoplasmic reticulum membrane"/>
    <property type="evidence" value="ECO:0007669"/>
    <property type="project" value="InterPro"/>
</dbReference>
<dbReference type="GO" id="GO:0005886">
    <property type="term" value="C:plasma membrane"/>
    <property type="evidence" value="ECO:0007669"/>
    <property type="project" value="TreeGrafter"/>
</dbReference>
<evidence type="ECO:0000256" key="5">
    <source>
        <dbReference type="ARBA" id="ARBA00023136"/>
    </source>
</evidence>
<evidence type="ECO:0000256" key="4">
    <source>
        <dbReference type="ARBA" id="ARBA00022989"/>
    </source>
</evidence>
<evidence type="ECO:0000256" key="6">
    <source>
        <dbReference type="SAM" id="MobiDB-lite"/>
    </source>
</evidence>